<reference evidence="1 2" key="1">
    <citation type="submission" date="2021-05" db="EMBL/GenBank/DDBJ databases">
        <title>Genome Assembly of Synthetic Allotetraploid Brassica napus Reveals Homoeologous Exchanges between Subgenomes.</title>
        <authorList>
            <person name="Davis J.T."/>
        </authorList>
    </citation>
    <scope>NUCLEOTIDE SEQUENCE [LARGE SCALE GENOMIC DNA]</scope>
    <source>
        <strain evidence="2">cv. Da-Ae</strain>
        <tissue evidence="1">Seedling</tissue>
    </source>
</reference>
<dbReference type="Proteomes" id="UP000824890">
    <property type="component" value="Unassembled WGS sequence"/>
</dbReference>
<name>A0ABQ8ECD3_BRANA</name>
<comment type="caution">
    <text evidence="1">The sequence shown here is derived from an EMBL/GenBank/DDBJ whole genome shotgun (WGS) entry which is preliminary data.</text>
</comment>
<evidence type="ECO:0000313" key="2">
    <source>
        <dbReference type="Proteomes" id="UP000824890"/>
    </source>
</evidence>
<proteinExistence type="predicted"/>
<accession>A0ABQ8ECD3</accession>
<keyword evidence="2" id="KW-1185">Reference proteome</keyword>
<gene>
    <name evidence="1" type="ORF">HID58_005914</name>
</gene>
<sequence length="159" mass="18010">MLLTYHVSSFIFLTQSYRLFLKYLSVTFPLHSTASKSSPIDLPTIKINNCIIQNNTLFNFFPFPNLAIYTVRFKTKVPHILIPESTSIGVSGWERRFVMITTLKDSMGSVDTTDTVMAALYFTIYGYQWEPDLVGSLTPNAENSIGVMVEVYWQQDGSG</sequence>
<protein>
    <submittedName>
        <fullName evidence="1">Uncharacterized protein</fullName>
    </submittedName>
</protein>
<dbReference type="EMBL" id="JAGKQM010000002">
    <property type="protein sequence ID" value="KAH0938453.1"/>
    <property type="molecule type" value="Genomic_DNA"/>
</dbReference>
<evidence type="ECO:0000313" key="1">
    <source>
        <dbReference type="EMBL" id="KAH0938453.1"/>
    </source>
</evidence>
<organism evidence="1 2">
    <name type="scientific">Brassica napus</name>
    <name type="common">Rape</name>
    <dbReference type="NCBI Taxonomy" id="3708"/>
    <lineage>
        <taxon>Eukaryota</taxon>
        <taxon>Viridiplantae</taxon>
        <taxon>Streptophyta</taxon>
        <taxon>Embryophyta</taxon>
        <taxon>Tracheophyta</taxon>
        <taxon>Spermatophyta</taxon>
        <taxon>Magnoliopsida</taxon>
        <taxon>eudicotyledons</taxon>
        <taxon>Gunneridae</taxon>
        <taxon>Pentapetalae</taxon>
        <taxon>rosids</taxon>
        <taxon>malvids</taxon>
        <taxon>Brassicales</taxon>
        <taxon>Brassicaceae</taxon>
        <taxon>Brassiceae</taxon>
        <taxon>Brassica</taxon>
    </lineage>
</organism>